<gene>
    <name evidence="2" type="ORF">MU846_07915</name>
</gene>
<evidence type="ECO:0000313" key="3">
    <source>
        <dbReference type="Proteomes" id="UP001165524"/>
    </source>
</evidence>
<comment type="caution">
    <text evidence="2">The sequence shown here is derived from an EMBL/GenBank/DDBJ whole genome shotgun (WGS) entry which is preliminary data.</text>
</comment>
<keyword evidence="1" id="KW-0472">Membrane</keyword>
<dbReference type="PANTHER" id="PTHR37308:SF1">
    <property type="entry name" value="POLYPRENYL-PHOSPHATE TRANSPORTER"/>
    <property type="match status" value="1"/>
</dbReference>
<dbReference type="RefSeq" id="WP_246951420.1">
    <property type="nucleotide sequence ID" value="NZ_JALKII010000004.1"/>
</dbReference>
<organism evidence="2 3">
    <name type="scientific">Alcanivorax quisquiliarum</name>
    <dbReference type="NCBI Taxonomy" id="2933565"/>
    <lineage>
        <taxon>Bacteria</taxon>
        <taxon>Pseudomonadati</taxon>
        <taxon>Pseudomonadota</taxon>
        <taxon>Gammaproteobacteria</taxon>
        <taxon>Oceanospirillales</taxon>
        <taxon>Alcanivoracaceae</taxon>
        <taxon>Alcanivorax</taxon>
    </lineage>
</organism>
<feature type="transmembrane region" description="Helical" evidence="1">
    <location>
        <begin position="20"/>
        <end position="46"/>
    </location>
</feature>
<keyword evidence="3" id="KW-1185">Reference proteome</keyword>
<feature type="transmembrane region" description="Helical" evidence="1">
    <location>
        <begin position="227"/>
        <end position="244"/>
    </location>
</feature>
<dbReference type="Pfam" id="PF04018">
    <property type="entry name" value="VCA0040-like"/>
    <property type="match status" value="1"/>
</dbReference>
<feature type="transmembrane region" description="Helical" evidence="1">
    <location>
        <begin position="98"/>
        <end position="119"/>
    </location>
</feature>
<reference evidence="2" key="1">
    <citation type="submission" date="2022-04" db="EMBL/GenBank/DDBJ databases">
        <title>Alcanivorax sp. CY1518 draft genome sequence.</title>
        <authorList>
            <person name="Zhao G."/>
            <person name="An M."/>
        </authorList>
    </citation>
    <scope>NUCLEOTIDE SEQUENCE</scope>
    <source>
        <strain evidence="2">CY1518</strain>
    </source>
</reference>
<feature type="transmembrane region" description="Helical" evidence="1">
    <location>
        <begin position="67"/>
        <end position="92"/>
    </location>
</feature>
<dbReference type="EMBL" id="JALKII010000004">
    <property type="protein sequence ID" value="MCK0537633.1"/>
    <property type="molecule type" value="Genomic_DNA"/>
</dbReference>
<keyword evidence="1" id="KW-0812">Transmembrane</keyword>
<feature type="transmembrane region" description="Helical" evidence="1">
    <location>
        <begin position="198"/>
        <end position="220"/>
    </location>
</feature>
<proteinExistence type="predicted"/>
<name>A0ABT0E7B8_9GAMM</name>
<sequence>MSGRWRGVYLRGMAMGAVETVPGVSSGTLALITGIYEELILTLGGIRPSLLRIWREQGFKAFWRASNFGFLLVLLAGMVTSIVPAARLIIWVMERWPVPLWAFFCGLILVGVVVVLRPLAMRRLRNWCWVAAGLMAGVWVSLQPGLGALGLTPLVFFLSGALAICAMLLPGISGTFVLLLLGMYAPVLQALNGFDLPLIAAFAAGCACGMLGFVHLLRWLLLHYHDVVMALAAGFMAGSLVKLWPWRVAVPGETAAEQWLTPAGYSMATGEPAMLPAAIIAATAAALLVWLFSGRDRHNQENPASGTVNS</sequence>
<dbReference type="Proteomes" id="UP001165524">
    <property type="component" value="Unassembled WGS sequence"/>
</dbReference>
<dbReference type="InterPro" id="IPR007163">
    <property type="entry name" value="VCA0040-like"/>
</dbReference>
<evidence type="ECO:0000313" key="2">
    <source>
        <dbReference type="EMBL" id="MCK0537633.1"/>
    </source>
</evidence>
<keyword evidence="1" id="KW-1133">Transmembrane helix</keyword>
<accession>A0ABT0E7B8</accession>
<dbReference type="PANTHER" id="PTHR37308">
    <property type="entry name" value="INTEGRAL MEMBRANE PROTEIN"/>
    <property type="match status" value="1"/>
</dbReference>
<evidence type="ECO:0000256" key="1">
    <source>
        <dbReference type="SAM" id="Phobius"/>
    </source>
</evidence>
<feature type="transmembrane region" description="Helical" evidence="1">
    <location>
        <begin position="273"/>
        <end position="292"/>
    </location>
</feature>
<protein>
    <submittedName>
        <fullName evidence="2">DUF368 domain-containing protein</fullName>
    </submittedName>
</protein>